<dbReference type="InterPro" id="IPR018484">
    <property type="entry name" value="FGGY_N"/>
</dbReference>
<accession>A0A9D1WEA2</accession>
<dbReference type="Gene3D" id="3.30.420.40">
    <property type="match status" value="2"/>
</dbReference>
<dbReference type="SUPFAM" id="SSF53067">
    <property type="entry name" value="Actin-like ATPase domain"/>
    <property type="match status" value="2"/>
</dbReference>
<dbReference type="Pfam" id="PF00370">
    <property type="entry name" value="FGGY_N"/>
    <property type="match status" value="1"/>
</dbReference>
<keyword evidence="3" id="KW-0547">Nucleotide-binding</keyword>
<evidence type="ECO:0000256" key="5">
    <source>
        <dbReference type="ARBA" id="ARBA00022840"/>
    </source>
</evidence>
<reference evidence="9" key="2">
    <citation type="submission" date="2021-04" db="EMBL/GenBank/DDBJ databases">
        <authorList>
            <person name="Gilroy R."/>
        </authorList>
    </citation>
    <scope>NUCLEOTIDE SEQUENCE</scope>
    <source>
        <strain evidence="9">USASDec5-558</strain>
    </source>
</reference>
<evidence type="ECO:0000256" key="1">
    <source>
        <dbReference type="ARBA" id="ARBA00009156"/>
    </source>
</evidence>
<keyword evidence="6" id="KW-0684">Rhamnose metabolism</keyword>
<dbReference type="InterPro" id="IPR013449">
    <property type="entry name" value="Rhamnulokinase"/>
</dbReference>
<dbReference type="InterPro" id="IPR050406">
    <property type="entry name" value="FGGY_Carb_Kinase"/>
</dbReference>
<proteinExistence type="inferred from homology"/>
<comment type="caution">
    <text evidence="9">The sequence shown here is derived from an EMBL/GenBank/DDBJ whole genome shotgun (WGS) entry which is preliminary data.</text>
</comment>
<feature type="domain" description="Carbohydrate kinase FGGY N-terminal" evidence="7">
    <location>
        <begin position="3"/>
        <end position="242"/>
    </location>
</feature>
<evidence type="ECO:0000256" key="6">
    <source>
        <dbReference type="ARBA" id="ARBA00023308"/>
    </source>
</evidence>
<evidence type="ECO:0000313" key="10">
    <source>
        <dbReference type="Proteomes" id="UP000886829"/>
    </source>
</evidence>
<dbReference type="InterPro" id="IPR018485">
    <property type="entry name" value="FGGY_C"/>
</dbReference>
<evidence type="ECO:0000256" key="4">
    <source>
        <dbReference type="ARBA" id="ARBA00022777"/>
    </source>
</evidence>
<keyword evidence="2" id="KW-0808">Transferase</keyword>
<dbReference type="GO" id="GO:0005524">
    <property type="term" value="F:ATP binding"/>
    <property type="evidence" value="ECO:0007669"/>
    <property type="project" value="UniProtKB-KW"/>
</dbReference>
<dbReference type="PANTHER" id="PTHR43095">
    <property type="entry name" value="SUGAR KINASE"/>
    <property type="match status" value="1"/>
</dbReference>
<feature type="domain" description="Carbohydrate kinase FGGY C-terminal" evidence="8">
    <location>
        <begin position="254"/>
        <end position="390"/>
    </location>
</feature>
<dbReference type="InterPro" id="IPR043129">
    <property type="entry name" value="ATPase_NBD"/>
</dbReference>
<dbReference type="EMBL" id="DXEV01000167">
    <property type="protein sequence ID" value="HIX57468.1"/>
    <property type="molecule type" value="Genomic_DNA"/>
</dbReference>
<keyword evidence="5" id="KW-0067">ATP-binding</keyword>
<keyword evidence="4" id="KW-0418">Kinase</keyword>
<evidence type="ECO:0000256" key="2">
    <source>
        <dbReference type="ARBA" id="ARBA00022679"/>
    </source>
</evidence>
<organism evidence="9 10">
    <name type="scientific">Candidatus Anaerobiospirillum pullistercoris</name>
    <dbReference type="NCBI Taxonomy" id="2838452"/>
    <lineage>
        <taxon>Bacteria</taxon>
        <taxon>Pseudomonadati</taxon>
        <taxon>Pseudomonadota</taxon>
        <taxon>Gammaproteobacteria</taxon>
        <taxon>Aeromonadales</taxon>
        <taxon>Succinivibrionaceae</taxon>
        <taxon>Anaerobiospirillum</taxon>
    </lineage>
</organism>
<name>A0A9D1WEA2_9GAMM</name>
<protein>
    <submittedName>
        <fullName evidence="9">Rhamnulokinase</fullName>
    </submittedName>
</protein>
<dbReference type="CDD" id="cd07771">
    <property type="entry name" value="ASKHA_NBD_FGGY_RhaB-like"/>
    <property type="match status" value="1"/>
</dbReference>
<dbReference type="AlphaFoldDB" id="A0A9D1WEA2"/>
<feature type="non-terminal residue" evidence="9">
    <location>
        <position position="394"/>
    </location>
</feature>
<evidence type="ECO:0000259" key="8">
    <source>
        <dbReference type="Pfam" id="PF02782"/>
    </source>
</evidence>
<evidence type="ECO:0000259" key="7">
    <source>
        <dbReference type="Pfam" id="PF00370"/>
    </source>
</evidence>
<sequence length="394" mass="44067">MIYHLAIDIGASSGRHILGWTENGVMQMEEIHRFSNGVAEKNGHLCWDLEHLTKEVIAGIARCKELGKIPSTIAIDTWGCDFVLLDESGKILGDSVAYRDARTNGVDAELYKLCPEPELYARTGIQKLIFNTVYQLFALKLQQPELLAQAKRFLMIPDYLNYVLTGVQKNEYTNATTTQLINVKTNTWDWELLEKLGLPQHIFTDPELPGTSVGNLSQAIAEQVGFSSEVILCASHDTGSAVMAVPSQSDDEIYLSSGTWSLMGIERLQADSSEVSRSHNFTNEGGYNHRFRYLKNLMGMWMLQNLRKEFSKQYSFKEQYALAAAASDFASTVDVNDALFLAPKSMSEALRTYCRNSGQAEPQTEGELLYCVYHSLALGYDHVIKELEEITGST</sequence>
<dbReference type="Proteomes" id="UP000886829">
    <property type="component" value="Unassembled WGS sequence"/>
</dbReference>
<dbReference type="GO" id="GO:0008993">
    <property type="term" value="F:rhamnulokinase activity"/>
    <property type="evidence" value="ECO:0007669"/>
    <property type="project" value="InterPro"/>
</dbReference>
<comment type="similarity">
    <text evidence="1">Belongs to the FGGY kinase family.</text>
</comment>
<evidence type="ECO:0000256" key="3">
    <source>
        <dbReference type="ARBA" id="ARBA00022741"/>
    </source>
</evidence>
<reference evidence="9" key="1">
    <citation type="journal article" date="2021" name="PeerJ">
        <title>Extensive microbial diversity within the chicken gut microbiome revealed by metagenomics and culture.</title>
        <authorList>
            <person name="Gilroy R."/>
            <person name="Ravi A."/>
            <person name="Getino M."/>
            <person name="Pursley I."/>
            <person name="Horton D.L."/>
            <person name="Alikhan N.F."/>
            <person name="Baker D."/>
            <person name="Gharbi K."/>
            <person name="Hall N."/>
            <person name="Watson M."/>
            <person name="Adriaenssens E.M."/>
            <person name="Foster-Nyarko E."/>
            <person name="Jarju S."/>
            <person name="Secka A."/>
            <person name="Antonio M."/>
            <person name="Oren A."/>
            <person name="Chaudhuri R.R."/>
            <person name="La Ragione R."/>
            <person name="Hildebrand F."/>
            <person name="Pallen M.J."/>
        </authorList>
    </citation>
    <scope>NUCLEOTIDE SEQUENCE</scope>
    <source>
        <strain evidence="9">USASDec5-558</strain>
    </source>
</reference>
<dbReference type="Pfam" id="PF02782">
    <property type="entry name" value="FGGY_C"/>
    <property type="match status" value="1"/>
</dbReference>
<evidence type="ECO:0000313" key="9">
    <source>
        <dbReference type="EMBL" id="HIX57468.1"/>
    </source>
</evidence>
<gene>
    <name evidence="9" type="ORF">H9850_08370</name>
</gene>
<dbReference type="GO" id="GO:0019301">
    <property type="term" value="P:rhamnose catabolic process"/>
    <property type="evidence" value="ECO:0007669"/>
    <property type="project" value="InterPro"/>
</dbReference>